<dbReference type="OrthoDB" id="9829894at2"/>
<sequence>MKAVNNGNDSILIRLFIGCIVSLVIILLMLNNQSGMMRHLEAETYYKLQSSMNRLKEQPDHLNQEISRIIEEYQEKKEEIQKTTIANSIRGFLITIAIILATVSNIIKNIKNILKEILGKSKTDKEHEKKGEHTEKGRECLIPMPADKDWYMSKEIQRLLEEINRLEKSKLSEEMQLLIQQTITLLVGQLVQIFNQTSSFTKQLSHDRENLISGITEMKKGIEQVTQVIEKKNGHSTEYSDEEMIAAMGQMNTVIEEIGELLVGMEQRIQDLTQRFEHHE</sequence>
<dbReference type="EMBL" id="CP017269">
    <property type="protein sequence ID" value="AOT69110.1"/>
    <property type="molecule type" value="Genomic_DNA"/>
</dbReference>
<dbReference type="RefSeq" id="WP_069974676.1">
    <property type="nucleotide sequence ID" value="NZ_CP017269.1"/>
</dbReference>
<keyword evidence="1" id="KW-0472">Membrane</keyword>
<organism evidence="2 3">
    <name type="scientific">Geosporobacter ferrireducens</name>
    <dbReference type="NCBI Taxonomy" id="1424294"/>
    <lineage>
        <taxon>Bacteria</taxon>
        <taxon>Bacillati</taxon>
        <taxon>Bacillota</taxon>
        <taxon>Clostridia</taxon>
        <taxon>Peptostreptococcales</taxon>
        <taxon>Thermotaleaceae</taxon>
        <taxon>Geosporobacter</taxon>
    </lineage>
</organism>
<keyword evidence="1" id="KW-0812">Transmembrane</keyword>
<proteinExistence type="predicted"/>
<evidence type="ECO:0000313" key="3">
    <source>
        <dbReference type="Proteomes" id="UP000095743"/>
    </source>
</evidence>
<dbReference type="KEGG" id="gfe:Gferi_05780"/>
<dbReference type="Proteomes" id="UP000095743">
    <property type="component" value="Chromosome"/>
</dbReference>
<name>A0A1D8GDY6_9FIRM</name>
<accession>A0A1D8GDY6</accession>
<gene>
    <name evidence="2" type="ORF">Gferi_05780</name>
</gene>
<reference evidence="2 3" key="1">
    <citation type="submission" date="2016-09" db="EMBL/GenBank/DDBJ databases">
        <title>Genomic analysis reveals versatility of anaerobic energy metabolism of Geosporobacter ferrireducens IRF9 of phylum Firmicutes.</title>
        <authorList>
            <person name="Kim S.-J."/>
        </authorList>
    </citation>
    <scope>NUCLEOTIDE SEQUENCE [LARGE SCALE GENOMIC DNA]</scope>
    <source>
        <strain evidence="2 3">IRF9</strain>
    </source>
</reference>
<protein>
    <submittedName>
        <fullName evidence="2">Uncharacterized protein</fullName>
    </submittedName>
</protein>
<keyword evidence="3" id="KW-1185">Reference proteome</keyword>
<keyword evidence="1" id="KW-1133">Transmembrane helix</keyword>
<feature type="transmembrane region" description="Helical" evidence="1">
    <location>
        <begin position="89"/>
        <end position="107"/>
    </location>
</feature>
<evidence type="ECO:0000256" key="1">
    <source>
        <dbReference type="SAM" id="Phobius"/>
    </source>
</evidence>
<evidence type="ECO:0000313" key="2">
    <source>
        <dbReference type="EMBL" id="AOT69110.1"/>
    </source>
</evidence>
<dbReference type="AlphaFoldDB" id="A0A1D8GDY6"/>
<feature type="transmembrane region" description="Helical" evidence="1">
    <location>
        <begin position="12"/>
        <end position="30"/>
    </location>
</feature>
<dbReference type="STRING" id="1424294.Gferi_05780"/>